<feature type="region of interest" description="Disordered" evidence="1">
    <location>
        <begin position="1"/>
        <end position="25"/>
    </location>
</feature>
<dbReference type="AlphaFoldDB" id="A0A0A1DJT6"/>
<reference evidence="2 3" key="1">
    <citation type="journal article" date="2015" name="Genome Announc.">
        <title>Complete Genome Sequence of Steroid-Transforming Nocardioides simplex VKM Ac-2033D.</title>
        <authorList>
            <person name="Shtratnikova V.Y."/>
            <person name="Schelkunov M.I."/>
            <person name="Pekov Y.A."/>
            <person name="Fokina V.V."/>
            <person name="Logacheva M.D."/>
            <person name="Sokolov S.L."/>
            <person name="Bragin E.Y."/>
            <person name="Ashapkin V.V."/>
            <person name="Donova M.V."/>
        </authorList>
    </citation>
    <scope>NUCLEOTIDE SEQUENCE [LARGE SCALE GENOMIC DNA]</scope>
    <source>
        <strain evidence="2 3">VKM Ac-2033D</strain>
    </source>
</reference>
<proteinExistence type="predicted"/>
<dbReference type="EMBL" id="CP009896">
    <property type="protein sequence ID" value="AIY17671.1"/>
    <property type="molecule type" value="Genomic_DNA"/>
</dbReference>
<keyword evidence="3" id="KW-1185">Reference proteome</keyword>
<dbReference type="Proteomes" id="UP000030300">
    <property type="component" value="Chromosome"/>
</dbReference>
<organism evidence="2 3">
    <name type="scientific">Nocardioides simplex</name>
    <name type="common">Arthrobacter simplex</name>
    <dbReference type="NCBI Taxonomy" id="2045"/>
    <lineage>
        <taxon>Bacteria</taxon>
        <taxon>Bacillati</taxon>
        <taxon>Actinomycetota</taxon>
        <taxon>Actinomycetes</taxon>
        <taxon>Propionibacteriales</taxon>
        <taxon>Nocardioidaceae</taxon>
        <taxon>Pimelobacter</taxon>
    </lineage>
</organism>
<sequence>MPMMNSEARKRAADAAGRAADQAGVHRLADAWDQEAALEEASGNGFAAVILHAHARELRAVLDRPPLSA</sequence>
<feature type="compositionally biased region" description="Low complexity" evidence="1">
    <location>
        <begin position="14"/>
        <end position="23"/>
    </location>
</feature>
<accession>A0A0A1DJT6</accession>
<protein>
    <submittedName>
        <fullName evidence="2">Uncharacterized protein</fullName>
    </submittedName>
</protein>
<name>A0A0A1DJT6_NOCSI</name>
<dbReference type="eggNOG" id="ENOG5032H4A">
    <property type="taxonomic scope" value="Bacteria"/>
</dbReference>
<dbReference type="KEGG" id="psim:KR76_14535"/>
<dbReference type="HOGENOM" id="CLU_2771746_0_0_11"/>
<dbReference type="RefSeq" id="WP_038679253.1">
    <property type="nucleotide sequence ID" value="NZ_CP182503.1"/>
</dbReference>
<gene>
    <name evidence="2" type="ORF">KR76_14535</name>
</gene>
<evidence type="ECO:0000313" key="3">
    <source>
        <dbReference type="Proteomes" id="UP000030300"/>
    </source>
</evidence>
<evidence type="ECO:0000256" key="1">
    <source>
        <dbReference type="SAM" id="MobiDB-lite"/>
    </source>
</evidence>
<evidence type="ECO:0000313" key="2">
    <source>
        <dbReference type="EMBL" id="AIY17671.1"/>
    </source>
</evidence>
<dbReference type="STRING" id="2045.KR76_14535"/>